<dbReference type="InterPro" id="IPR027417">
    <property type="entry name" value="P-loop_NTPase"/>
</dbReference>
<keyword evidence="5" id="KW-0547">Nucleotide-binding</keyword>
<dbReference type="Pfam" id="PF12781">
    <property type="entry name" value="AAA_9"/>
    <property type="match status" value="1"/>
</dbReference>
<dbReference type="EMBL" id="CAMXCT020000031">
    <property type="protein sequence ID" value="CAL1126114.1"/>
    <property type="molecule type" value="Genomic_DNA"/>
</dbReference>
<keyword evidence="7" id="KW-0243">Dynein</keyword>
<name>A0A9P1FDE8_9DINO</name>
<keyword evidence="2" id="KW-0963">Cytoplasm</keyword>
<dbReference type="PANTHER" id="PTHR22878:SF68">
    <property type="entry name" value="DYNEIN HEAVY CHAIN 6, AXONEMAL-LIKE"/>
    <property type="match status" value="1"/>
</dbReference>
<evidence type="ECO:0000256" key="7">
    <source>
        <dbReference type="ARBA" id="ARBA00023017"/>
    </source>
</evidence>
<evidence type="ECO:0000313" key="18">
    <source>
        <dbReference type="EMBL" id="CAL4760051.1"/>
    </source>
</evidence>
<keyword evidence="10" id="KW-0505">Motor protein</keyword>
<dbReference type="GO" id="GO:0005524">
    <property type="term" value="F:ATP binding"/>
    <property type="evidence" value="ECO:0007669"/>
    <property type="project" value="UniProtKB-KW"/>
</dbReference>
<dbReference type="Proteomes" id="UP001152797">
    <property type="component" value="Unassembled WGS sequence"/>
</dbReference>
<evidence type="ECO:0000313" key="16">
    <source>
        <dbReference type="EMBL" id="CAI3972739.1"/>
    </source>
</evidence>
<dbReference type="OrthoDB" id="432567at2759"/>
<keyword evidence="6" id="KW-0067">ATP-binding</keyword>
<keyword evidence="19" id="KW-1185">Reference proteome</keyword>
<dbReference type="GO" id="GO:0045505">
    <property type="term" value="F:dynein intermediate chain binding"/>
    <property type="evidence" value="ECO:0007669"/>
    <property type="project" value="InterPro"/>
</dbReference>
<dbReference type="Pfam" id="PF12777">
    <property type="entry name" value="MT"/>
    <property type="match status" value="1"/>
</dbReference>
<evidence type="ECO:0000256" key="13">
    <source>
        <dbReference type="SAM" id="Coils"/>
    </source>
</evidence>
<dbReference type="FunFam" id="3.40.50.300:FF:000049">
    <property type="entry name" value="Dynein, axonemal, heavy chain 5"/>
    <property type="match status" value="1"/>
</dbReference>
<evidence type="ECO:0000259" key="14">
    <source>
        <dbReference type="Pfam" id="PF12777"/>
    </source>
</evidence>
<proteinExistence type="predicted"/>
<feature type="domain" description="Dynein heavy chain coiled coil stalk" evidence="14">
    <location>
        <begin position="2"/>
        <end position="142"/>
    </location>
</feature>
<evidence type="ECO:0000256" key="10">
    <source>
        <dbReference type="ARBA" id="ARBA00023175"/>
    </source>
</evidence>
<evidence type="ECO:0000256" key="1">
    <source>
        <dbReference type="ARBA" id="ARBA00004430"/>
    </source>
</evidence>
<dbReference type="InterPro" id="IPR035706">
    <property type="entry name" value="AAA_9"/>
</dbReference>
<evidence type="ECO:0000313" key="17">
    <source>
        <dbReference type="EMBL" id="CAL1126114.1"/>
    </source>
</evidence>
<dbReference type="GO" id="GO:0005874">
    <property type="term" value="C:microtubule"/>
    <property type="evidence" value="ECO:0007669"/>
    <property type="project" value="UniProtKB-KW"/>
</dbReference>
<evidence type="ECO:0000313" key="19">
    <source>
        <dbReference type="Proteomes" id="UP001152797"/>
    </source>
</evidence>
<evidence type="ECO:0000256" key="11">
    <source>
        <dbReference type="ARBA" id="ARBA00023212"/>
    </source>
</evidence>
<evidence type="ECO:0000256" key="12">
    <source>
        <dbReference type="ARBA" id="ARBA00023273"/>
    </source>
</evidence>
<evidence type="ECO:0000256" key="4">
    <source>
        <dbReference type="ARBA" id="ARBA00022737"/>
    </source>
</evidence>
<evidence type="ECO:0000259" key="15">
    <source>
        <dbReference type="Pfam" id="PF12781"/>
    </source>
</evidence>
<dbReference type="SUPFAM" id="SSF57997">
    <property type="entry name" value="Tropomyosin"/>
    <property type="match status" value="1"/>
</dbReference>
<dbReference type="InterPro" id="IPR024743">
    <property type="entry name" value="Dynein_HC_stalk"/>
</dbReference>
<reference evidence="17" key="2">
    <citation type="submission" date="2024-04" db="EMBL/GenBank/DDBJ databases">
        <authorList>
            <person name="Chen Y."/>
            <person name="Shah S."/>
            <person name="Dougan E. K."/>
            <person name="Thang M."/>
            <person name="Chan C."/>
        </authorList>
    </citation>
    <scope>NUCLEOTIDE SEQUENCE [LARGE SCALE GENOMIC DNA]</scope>
</reference>
<dbReference type="Gene3D" id="3.40.50.300">
    <property type="entry name" value="P-loop containing nucleotide triphosphate hydrolases"/>
    <property type="match status" value="1"/>
</dbReference>
<keyword evidence="12" id="KW-0966">Cell projection</keyword>
<feature type="coiled-coil region" evidence="13">
    <location>
        <begin position="20"/>
        <end position="89"/>
    </location>
</feature>
<dbReference type="Gene3D" id="6.10.140.1060">
    <property type="match status" value="1"/>
</dbReference>
<feature type="coiled-coil region" evidence="13">
    <location>
        <begin position="340"/>
        <end position="367"/>
    </location>
</feature>
<keyword evidence="11" id="KW-0206">Cytoskeleton</keyword>
<keyword evidence="8 13" id="KW-0175">Coiled coil</keyword>
<dbReference type="GO" id="GO:0051959">
    <property type="term" value="F:dynein light intermediate chain binding"/>
    <property type="evidence" value="ECO:0007669"/>
    <property type="project" value="InterPro"/>
</dbReference>
<reference evidence="16" key="1">
    <citation type="submission" date="2022-10" db="EMBL/GenBank/DDBJ databases">
        <authorList>
            <person name="Chen Y."/>
            <person name="Dougan E. K."/>
            <person name="Chan C."/>
            <person name="Rhodes N."/>
            <person name="Thang M."/>
        </authorList>
    </citation>
    <scope>NUCLEOTIDE SEQUENCE</scope>
</reference>
<evidence type="ECO:0000256" key="8">
    <source>
        <dbReference type="ARBA" id="ARBA00023054"/>
    </source>
</evidence>
<sequence length="429" mass="47973">MSLCMWTRAMDVYARVARSIEPKKEKLKEAEDANAAAEAKLDAKKKELKAVQDNVAGLQLQLSRARSKAEKLEQDAETCKVQLGRAEKLLAGLGNESVRWDAASKILEKNIKFVMGDIALAAGFIAYAGPFTAEFRARLISHWLTNAQEVNLTADPNWKCSNILCEPAEIREWNIKSLPTDDLSVENGLLVTRGRRWPLMIDPQGQGNRWIRNMKKDTGLGIIKLSTPNFLRTVENCIREGNAVLLENVEEVLDPSLEPVLLKQVFKKGGQFLLRLGSEDVPYNEDFRFFVTTKMANPHYLPEICIKVTVINFTVTLLGLEDQLVADVVKNERPDLAELRANLVVQIAADKAEMDRLEQLILKLLSEAGDDLLADDTLIVTLDQSKKTGDSCKERMASAEESMKEIDEVTEVLRPCATRASIIYFVAQS</sequence>
<accession>A0A9P1FDE8</accession>
<comment type="caution">
    <text evidence="16">The sequence shown here is derived from an EMBL/GenBank/DDBJ whole genome shotgun (WGS) entry which is preliminary data.</text>
</comment>
<dbReference type="PANTHER" id="PTHR22878">
    <property type="entry name" value="DYNEIN HEAVY CHAIN 6, AXONEMAL-LIKE-RELATED"/>
    <property type="match status" value="1"/>
</dbReference>
<dbReference type="GO" id="GO:0005930">
    <property type="term" value="C:axoneme"/>
    <property type="evidence" value="ECO:0007669"/>
    <property type="project" value="UniProtKB-SubCell"/>
</dbReference>
<organism evidence="16">
    <name type="scientific">Cladocopium goreaui</name>
    <dbReference type="NCBI Taxonomy" id="2562237"/>
    <lineage>
        <taxon>Eukaryota</taxon>
        <taxon>Sar</taxon>
        <taxon>Alveolata</taxon>
        <taxon>Dinophyceae</taxon>
        <taxon>Suessiales</taxon>
        <taxon>Symbiodiniaceae</taxon>
        <taxon>Cladocopium</taxon>
    </lineage>
</organism>
<dbReference type="InterPro" id="IPR026983">
    <property type="entry name" value="DHC"/>
</dbReference>
<protein>
    <submittedName>
        <fullName evidence="18">Dynein axonemal heavy chain 6 (Axonemal beta dynein heavy chain 6) (Ciliary dynein heavy chain 6)</fullName>
    </submittedName>
</protein>
<dbReference type="EMBL" id="CAMXCT010000031">
    <property type="protein sequence ID" value="CAI3972739.1"/>
    <property type="molecule type" value="Genomic_DNA"/>
</dbReference>
<dbReference type="Gene3D" id="1.20.920.20">
    <property type="match status" value="1"/>
</dbReference>
<keyword evidence="3" id="KW-0493">Microtubule</keyword>
<evidence type="ECO:0000256" key="2">
    <source>
        <dbReference type="ARBA" id="ARBA00022490"/>
    </source>
</evidence>
<keyword evidence="4" id="KW-0677">Repeat</keyword>
<evidence type="ECO:0000256" key="6">
    <source>
        <dbReference type="ARBA" id="ARBA00022840"/>
    </source>
</evidence>
<keyword evidence="9" id="KW-0969">Cilium</keyword>
<dbReference type="AlphaFoldDB" id="A0A9P1FDE8"/>
<evidence type="ECO:0000256" key="5">
    <source>
        <dbReference type="ARBA" id="ARBA00022741"/>
    </source>
</evidence>
<evidence type="ECO:0000256" key="9">
    <source>
        <dbReference type="ARBA" id="ARBA00023069"/>
    </source>
</evidence>
<evidence type="ECO:0000256" key="3">
    <source>
        <dbReference type="ARBA" id="ARBA00022701"/>
    </source>
</evidence>
<dbReference type="GO" id="GO:0007018">
    <property type="term" value="P:microtubule-based movement"/>
    <property type="evidence" value="ECO:0007669"/>
    <property type="project" value="InterPro"/>
</dbReference>
<comment type="subcellular location">
    <subcellularLocation>
        <location evidence="1">Cytoplasm</location>
        <location evidence="1">Cytoskeleton</location>
        <location evidence="1">Cilium axoneme</location>
    </subcellularLocation>
</comment>
<dbReference type="EMBL" id="CAMXCT030000031">
    <property type="protein sequence ID" value="CAL4760051.1"/>
    <property type="molecule type" value="Genomic_DNA"/>
</dbReference>
<gene>
    <name evidence="16" type="ORF">C1SCF055_LOCUS1299</name>
</gene>
<feature type="domain" description="Dynein heavy chain ATP-binding dynein motor region" evidence="15">
    <location>
        <begin position="171"/>
        <end position="389"/>
    </location>
</feature>
<dbReference type="GO" id="GO:0030286">
    <property type="term" value="C:dynein complex"/>
    <property type="evidence" value="ECO:0007669"/>
    <property type="project" value="UniProtKB-KW"/>
</dbReference>